<feature type="compositionally biased region" description="Acidic residues" evidence="1">
    <location>
        <begin position="27"/>
        <end position="37"/>
    </location>
</feature>
<name>A0A4Q9QEE5_9APHY</name>
<evidence type="ECO:0000259" key="2">
    <source>
        <dbReference type="PROSITE" id="PS50181"/>
    </source>
</evidence>
<keyword evidence="4" id="KW-1185">Reference proteome</keyword>
<accession>A0A4Q9QEE5</accession>
<dbReference type="EMBL" id="ML145084">
    <property type="protein sequence ID" value="TBU65531.1"/>
    <property type="molecule type" value="Genomic_DNA"/>
</dbReference>
<feature type="region of interest" description="Disordered" evidence="1">
    <location>
        <begin position="1"/>
        <end position="74"/>
    </location>
</feature>
<protein>
    <recommendedName>
        <fullName evidence="2">F-box domain-containing protein</fullName>
    </recommendedName>
</protein>
<dbReference type="SUPFAM" id="SSF81383">
    <property type="entry name" value="F-box domain"/>
    <property type="match status" value="1"/>
</dbReference>
<dbReference type="AlphaFoldDB" id="A0A4Q9QEE5"/>
<dbReference type="Pfam" id="PF00646">
    <property type="entry name" value="F-box"/>
    <property type="match status" value="1"/>
</dbReference>
<dbReference type="InterPro" id="IPR001810">
    <property type="entry name" value="F-box_dom"/>
</dbReference>
<proteinExistence type="predicted"/>
<gene>
    <name evidence="3" type="ORF">BD310DRAFT_864270</name>
</gene>
<evidence type="ECO:0000313" key="3">
    <source>
        <dbReference type="EMBL" id="TBU65531.1"/>
    </source>
</evidence>
<sequence>MSPGSAAGPLRRSSRLLEKKSTLTVQDDADVTEEDSDVDRIPEPPPKRRRKNASKVSNQVARQDTTSRGRRKSLSKLPDMPLDILYEVFSHLHPYDLLRLARTTKAFRRLLLSRSSITIWRESLASVPGLPECPPDLTEPSYTNLLFDPHCHFCVKARVMTVMWACRLRCCKSCLKDNFIELVDIFRTIGPPSWLKPGAMLPAEQINNRLLFPKFKFDELLERIAECEGDEEKLKALEEQRIQLVIDQEKSAEMLEDWQDEAKHDRYIDKLQLRLRRQHQIFARLCALGYALDLQAMTPEMFDHFLDHPSVKQPKELTDRIWNNIKESMVAFAESARADRLMRKHAEEYINRLELIRDAVSDYLSQYPLWENLPSVADFSWYTPFKDIIMNRERGVFFGKAALPPETLNPALDKFVRQWQLDMRRRLYEMIPVAARPVEAERVIKRVKEEFVNNEGSSAETTEAAKDEKCKEQEQILIALSLATTWFRCGHCACLLDYPRVQAHRCLKTGPAIKVDRKTDADDRANAYNIVLKEFPWNYTGDKVSYDEEARAAAEKVVRAYGRDPKKTEAFDIDIYSPRFACGECSRDGRVYVMPWRVAVAHLSDHRGKDVKITLLNDRDRDYAQDRERDYMKAYFSDVYKIWGCVRCRGDAMPLRDVLEHCISEHDIQYPGEEEDWDLHPDAETSLGVPAQAMPYPEAALTTPIQH</sequence>
<feature type="compositionally biased region" description="Polar residues" evidence="1">
    <location>
        <begin position="54"/>
        <end position="66"/>
    </location>
</feature>
<dbReference type="PROSITE" id="PS50181">
    <property type="entry name" value="FBOX"/>
    <property type="match status" value="1"/>
</dbReference>
<organism evidence="3 4">
    <name type="scientific">Dichomitus squalens</name>
    <dbReference type="NCBI Taxonomy" id="114155"/>
    <lineage>
        <taxon>Eukaryota</taxon>
        <taxon>Fungi</taxon>
        <taxon>Dikarya</taxon>
        <taxon>Basidiomycota</taxon>
        <taxon>Agaricomycotina</taxon>
        <taxon>Agaricomycetes</taxon>
        <taxon>Polyporales</taxon>
        <taxon>Polyporaceae</taxon>
        <taxon>Dichomitus</taxon>
    </lineage>
</organism>
<evidence type="ECO:0000313" key="4">
    <source>
        <dbReference type="Proteomes" id="UP000292082"/>
    </source>
</evidence>
<reference evidence="3 4" key="1">
    <citation type="submission" date="2019-01" db="EMBL/GenBank/DDBJ databases">
        <title>Draft genome sequences of three monokaryotic isolates of the white-rot basidiomycete fungus Dichomitus squalens.</title>
        <authorList>
            <consortium name="DOE Joint Genome Institute"/>
            <person name="Lopez S.C."/>
            <person name="Andreopoulos B."/>
            <person name="Pangilinan J."/>
            <person name="Lipzen A."/>
            <person name="Riley R."/>
            <person name="Ahrendt S."/>
            <person name="Ng V."/>
            <person name="Barry K."/>
            <person name="Daum C."/>
            <person name="Grigoriev I.V."/>
            <person name="Hilden K.S."/>
            <person name="Makela M.R."/>
            <person name="de Vries R.P."/>
        </authorList>
    </citation>
    <scope>NUCLEOTIDE SEQUENCE [LARGE SCALE GENOMIC DNA]</scope>
    <source>
        <strain evidence="3 4">CBS 464.89</strain>
    </source>
</reference>
<dbReference type="Proteomes" id="UP000292082">
    <property type="component" value="Unassembled WGS sequence"/>
</dbReference>
<evidence type="ECO:0000256" key="1">
    <source>
        <dbReference type="SAM" id="MobiDB-lite"/>
    </source>
</evidence>
<dbReference type="Gene3D" id="1.20.1280.50">
    <property type="match status" value="1"/>
</dbReference>
<dbReference type="CDD" id="cd09917">
    <property type="entry name" value="F-box_SF"/>
    <property type="match status" value="1"/>
</dbReference>
<feature type="domain" description="F-box" evidence="2">
    <location>
        <begin position="74"/>
        <end position="123"/>
    </location>
</feature>
<dbReference type="SMART" id="SM00256">
    <property type="entry name" value="FBOX"/>
    <property type="match status" value="1"/>
</dbReference>
<dbReference type="InterPro" id="IPR036047">
    <property type="entry name" value="F-box-like_dom_sf"/>
</dbReference>
<dbReference type="STRING" id="114155.A0A4Q9QEE5"/>